<dbReference type="PROSITE" id="PS50850">
    <property type="entry name" value="MFS"/>
    <property type="match status" value="1"/>
</dbReference>
<evidence type="ECO:0000256" key="4">
    <source>
        <dbReference type="ARBA" id="ARBA00022989"/>
    </source>
</evidence>
<evidence type="ECO:0000256" key="6">
    <source>
        <dbReference type="SAM" id="Phobius"/>
    </source>
</evidence>
<feature type="domain" description="Major facilitator superfamily (MFS) profile" evidence="7">
    <location>
        <begin position="6"/>
        <end position="424"/>
    </location>
</feature>
<keyword evidence="9" id="KW-1185">Reference proteome</keyword>
<feature type="transmembrane region" description="Helical" evidence="6">
    <location>
        <begin position="400"/>
        <end position="419"/>
    </location>
</feature>
<organism evidence="8 9">
    <name type="scientific">Rhizosaccharibacter radicis</name>
    <dbReference type="NCBI Taxonomy" id="2782605"/>
    <lineage>
        <taxon>Bacteria</taxon>
        <taxon>Pseudomonadati</taxon>
        <taxon>Pseudomonadota</taxon>
        <taxon>Alphaproteobacteria</taxon>
        <taxon>Acetobacterales</taxon>
        <taxon>Acetobacteraceae</taxon>
        <taxon>Rhizosaccharibacter</taxon>
    </lineage>
</organism>
<comment type="caution">
    <text evidence="8">The sequence shown here is derived from an EMBL/GenBank/DDBJ whole genome shotgun (WGS) entry which is preliminary data.</text>
</comment>
<comment type="subcellular location">
    <subcellularLocation>
        <location evidence="1">Membrane</location>
        <topology evidence="1">Multi-pass membrane protein</topology>
    </subcellularLocation>
</comment>
<dbReference type="InterPro" id="IPR020846">
    <property type="entry name" value="MFS_dom"/>
</dbReference>
<protein>
    <submittedName>
        <fullName evidence="8">MFS transporter</fullName>
    </submittedName>
</protein>
<dbReference type="InterPro" id="IPR011701">
    <property type="entry name" value="MFS"/>
</dbReference>
<evidence type="ECO:0000256" key="2">
    <source>
        <dbReference type="ARBA" id="ARBA00022448"/>
    </source>
</evidence>
<proteinExistence type="predicted"/>
<dbReference type="InterPro" id="IPR036259">
    <property type="entry name" value="MFS_trans_sf"/>
</dbReference>
<dbReference type="Proteomes" id="UP001524547">
    <property type="component" value="Unassembled WGS sequence"/>
</dbReference>
<dbReference type="EMBL" id="JAMZEJ010000002">
    <property type="protein sequence ID" value="MCQ8240042.1"/>
    <property type="molecule type" value="Genomic_DNA"/>
</dbReference>
<keyword evidence="4 6" id="KW-1133">Transmembrane helix</keyword>
<feature type="transmembrane region" description="Helical" evidence="6">
    <location>
        <begin position="43"/>
        <end position="64"/>
    </location>
</feature>
<keyword evidence="3 6" id="KW-0812">Transmembrane</keyword>
<evidence type="ECO:0000313" key="8">
    <source>
        <dbReference type="EMBL" id="MCQ8240042.1"/>
    </source>
</evidence>
<feature type="transmembrane region" description="Helical" evidence="6">
    <location>
        <begin position="297"/>
        <end position="318"/>
    </location>
</feature>
<dbReference type="Gene3D" id="1.20.1250.20">
    <property type="entry name" value="MFS general substrate transporter like domains"/>
    <property type="match status" value="2"/>
</dbReference>
<feature type="transmembrane region" description="Helical" evidence="6">
    <location>
        <begin position="130"/>
        <end position="152"/>
    </location>
</feature>
<accession>A0ABT1VVR8</accession>
<keyword evidence="5 6" id="KW-0472">Membrane</keyword>
<gene>
    <name evidence="8" type="ORF">NFI88_04205</name>
</gene>
<dbReference type="PANTHER" id="PTHR43791">
    <property type="entry name" value="PERMEASE-RELATED"/>
    <property type="match status" value="1"/>
</dbReference>
<dbReference type="PANTHER" id="PTHR43791:SF36">
    <property type="entry name" value="TRANSPORTER, PUTATIVE (AFU_ORTHOLOGUE AFUA_6G08340)-RELATED"/>
    <property type="match status" value="1"/>
</dbReference>
<reference evidence="8 9" key="1">
    <citation type="submission" date="2022-06" db="EMBL/GenBank/DDBJ databases">
        <title>Rhizosaccharibacter gen. nov. sp. nov. KSS12, endophytic bacteria isolated from sugarcane.</title>
        <authorList>
            <person name="Pitiwittayakul N."/>
        </authorList>
    </citation>
    <scope>NUCLEOTIDE SEQUENCE [LARGE SCALE GENOMIC DNA]</scope>
    <source>
        <strain evidence="8 9">KSS12</strain>
    </source>
</reference>
<feature type="transmembrane region" description="Helical" evidence="6">
    <location>
        <begin position="265"/>
        <end position="285"/>
    </location>
</feature>
<evidence type="ECO:0000256" key="5">
    <source>
        <dbReference type="ARBA" id="ARBA00023136"/>
    </source>
</evidence>
<keyword evidence="2" id="KW-0813">Transport</keyword>
<evidence type="ECO:0000256" key="3">
    <source>
        <dbReference type="ARBA" id="ARBA00022692"/>
    </source>
</evidence>
<dbReference type="RefSeq" id="WP_422918772.1">
    <property type="nucleotide sequence ID" value="NZ_JAMZEJ010000002.1"/>
</dbReference>
<evidence type="ECO:0000259" key="7">
    <source>
        <dbReference type="PROSITE" id="PS50850"/>
    </source>
</evidence>
<feature type="transmembrane region" description="Helical" evidence="6">
    <location>
        <begin position="96"/>
        <end position="118"/>
    </location>
</feature>
<name>A0ABT1VVR8_9PROT</name>
<feature type="transmembrane region" description="Helical" evidence="6">
    <location>
        <begin position="164"/>
        <end position="186"/>
    </location>
</feature>
<dbReference type="SUPFAM" id="SSF103473">
    <property type="entry name" value="MFS general substrate transporter"/>
    <property type="match status" value="1"/>
</dbReference>
<evidence type="ECO:0000256" key="1">
    <source>
        <dbReference type="ARBA" id="ARBA00004141"/>
    </source>
</evidence>
<dbReference type="CDD" id="cd17319">
    <property type="entry name" value="MFS_ExuT_GudP_like"/>
    <property type="match status" value="1"/>
</dbReference>
<sequence>MVSRRIVPFVTLLYFVSFLDRVNVGFAAVTMNRALGLSGELFGLGAGIFFLGYAGFEVPSNLILDRVGPRLWIARVMITWGVVSGLTAFVEGPRSFILARFMLGLAEAGFFPGIVLYLSRWFPRARLGTVGAVFMVAAPLASTVGSPVSAALMQLHGVFGLQGWQWLFLMEALPSLLLGVACLWFLTDEPSQAAWLPAAERDWLVGVLARERAERADGGNHVGVAAALRDRRVLLLGAIYLGTSVGLYVVGIWTPLLLSGAGVGLWNIGWLGALINVVAVIGMVWWARRSDRRRERFFHVALACLVAAAGLLLAGLAMRTQAAGAGPQPFLVPLLVLSLALANLGVNAAKPPLWTLPPSFLDGAGAAAGIALINSLGTLGGAVGPLLIGLFRHGAETGSGGFLTASGILLASALLVWPLRRWLKGPAPS</sequence>
<dbReference type="Pfam" id="PF07690">
    <property type="entry name" value="MFS_1"/>
    <property type="match status" value="1"/>
</dbReference>
<feature type="transmembrane region" description="Helical" evidence="6">
    <location>
        <begin position="361"/>
        <end position="388"/>
    </location>
</feature>
<feature type="transmembrane region" description="Helical" evidence="6">
    <location>
        <begin position="71"/>
        <end position="90"/>
    </location>
</feature>
<evidence type="ECO:0000313" key="9">
    <source>
        <dbReference type="Proteomes" id="UP001524547"/>
    </source>
</evidence>
<feature type="transmembrane region" description="Helical" evidence="6">
    <location>
        <begin position="233"/>
        <end position="253"/>
    </location>
</feature>